<reference evidence="2" key="1">
    <citation type="submission" date="2016-10" db="EMBL/GenBank/DDBJ databases">
        <authorList>
            <person name="Varghese N."/>
            <person name="Submissions S."/>
        </authorList>
    </citation>
    <scope>NUCLEOTIDE SEQUENCE [LARGE SCALE GENOMIC DNA]</scope>
    <source>
        <strain evidence="2">B48,IBRC-M 10115,DSM 25386,CECT 8001</strain>
    </source>
</reference>
<dbReference type="EMBL" id="FOBW01000005">
    <property type="protein sequence ID" value="SEM74369.1"/>
    <property type="molecule type" value="Genomic_DNA"/>
</dbReference>
<keyword evidence="2" id="KW-1185">Reference proteome</keyword>
<protein>
    <submittedName>
        <fullName evidence="1">Uncharacterized protein</fullName>
    </submittedName>
</protein>
<accession>A0A1H8AWY4</accession>
<sequence>MEEEKIIDFMMKKGFKNPESLSDKEKLKNLWMIYKS</sequence>
<dbReference type="AlphaFoldDB" id="A0A1H8AWY4"/>
<name>A0A1H8AWY4_9BACI</name>
<evidence type="ECO:0000313" key="2">
    <source>
        <dbReference type="Proteomes" id="UP000198553"/>
    </source>
</evidence>
<organism evidence="1 2">
    <name type="scientific">Mesobacillus persicus</name>
    <dbReference type="NCBI Taxonomy" id="930146"/>
    <lineage>
        <taxon>Bacteria</taxon>
        <taxon>Bacillati</taxon>
        <taxon>Bacillota</taxon>
        <taxon>Bacilli</taxon>
        <taxon>Bacillales</taxon>
        <taxon>Bacillaceae</taxon>
        <taxon>Mesobacillus</taxon>
    </lineage>
</organism>
<gene>
    <name evidence="1" type="ORF">SAMN05192533_105161</name>
</gene>
<evidence type="ECO:0000313" key="1">
    <source>
        <dbReference type="EMBL" id="SEM74369.1"/>
    </source>
</evidence>
<dbReference type="Proteomes" id="UP000198553">
    <property type="component" value="Unassembled WGS sequence"/>
</dbReference>
<proteinExistence type="predicted"/>